<sequence length="444" mass="49737">MKPQFRRREALSLLAGMSLTGCAGRVPGIGPEEVEASRLQPIVEQTVPTVPQTVPVSIEASFVAGHVEEARQLRNEVPAPLDSDEIPNEAIRERMNRLAEVVDERLRAVSDGATPFERLQRAQRARVGARELSAAWRTIDTEFTTDGVRDDARSVREAVDAFVSRWSYLGDDPVRALRVHGEIERSLQAARNWATFESRDYPSNDTGPFVAGEMASDLERARTHLTLASYLFERLRNDIDSERNLRSRFEETKQGLIGRVKRRRGSLPDRSDDESPTALVDRTVDETAGVWGLHSLYEETTREARALERTQSEENESVANVSLDVLDLFGALLSIRGFEQLRRRIENGDDVDVSSASDLRSVRQNAVNAIEAARETTQNEALVRYFLPRYVSYIRWGDKHFEGRSGTIPVSGLRRDASEYVVATSLYRALPKVSATVAAALRES</sequence>
<accession>A0A0W1RDP0</accession>
<evidence type="ECO:0000313" key="1">
    <source>
        <dbReference type="EMBL" id="KTG11537.1"/>
    </source>
</evidence>
<dbReference type="AlphaFoldDB" id="A0A0W1RDP0"/>
<gene>
    <name evidence="1" type="ORF">AUR64_03285</name>
</gene>
<dbReference type="RefSeq" id="WP_058580021.1">
    <property type="nucleotide sequence ID" value="NZ_LOPU01000003.1"/>
</dbReference>
<dbReference type="EMBL" id="LOPU01000003">
    <property type="protein sequence ID" value="KTG11537.1"/>
    <property type="molecule type" value="Genomic_DNA"/>
</dbReference>
<evidence type="ECO:0000313" key="2">
    <source>
        <dbReference type="Proteomes" id="UP000054387"/>
    </source>
</evidence>
<organism evidence="1 2">
    <name type="scientific">Haloprofundus marisrubri</name>
    <dbReference type="NCBI Taxonomy" id="1514971"/>
    <lineage>
        <taxon>Archaea</taxon>
        <taxon>Methanobacteriati</taxon>
        <taxon>Methanobacteriota</taxon>
        <taxon>Stenosarchaea group</taxon>
        <taxon>Halobacteria</taxon>
        <taxon>Halobacteriales</taxon>
        <taxon>Haloferacaceae</taxon>
        <taxon>Haloprofundus</taxon>
    </lineage>
</organism>
<dbReference type="PROSITE" id="PS51257">
    <property type="entry name" value="PROKAR_LIPOPROTEIN"/>
    <property type="match status" value="1"/>
</dbReference>
<proteinExistence type="predicted"/>
<protein>
    <submittedName>
        <fullName evidence="1">Uncharacterized protein</fullName>
    </submittedName>
</protein>
<dbReference type="Proteomes" id="UP000054387">
    <property type="component" value="Unassembled WGS sequence"/>
</dbReference>
<comment type="caution">
    <text evidence="1">The sequence shown here is derived from an EMBL/GenBank/DDBJ whole genome shotgun (WGS) entry which is preliminary data.</text>
</comment>
<dbReference type="OrthoDB" id="350675at2157"/>
<keyword evidence="2" id="KW-1185">Reference proteome</keyword>
<name>A0A0W1RDP0_9EURY</name>
<reference evidence="1 2" key="1">
    <citation type="submission" date="2015-12" db="EMBL/GenBank/DDBJ databases">
        <title>Haloprofundus marisrubri gen. nov., sp. nov., an extremely halophilic archaeon isolated from the Discovery deep brine-seawater interface in the Red Sea.</title>
        <authorList>
            <person name="Zhang G."/>
            <person name="Stingl U."/>
            <person name="Rashid M."/>
        </authorList>
    </citation>
    <scope>NUCLEOTIDE SEQUENCE [LARGE SCALE GENOMIC DNA]</scope>
    <source>
        <strain evidence="1 2">SB9</strain>
    </source>
</reference>